<keyword evidence="10" id="KW-0150">Chloroplast</keyword>
<keyword evidence="6 9" id="KW-1133">Transmembrane helix</keyword>
<dbReference type="GO" id="GO:0015979">
    <property type="term" value="P:photosynthesis"/>
    <property type="evidence" value="ECO:0007669"/>
    <property type="project" value="UniProtKB-UniRule"/>
</dbReference>
<evidence type="ECO:0000256" key="5">
    <source>
        <dbReference type="ARBA" id="ARBA00022836"/>
    </source>
</evidence>
<comment type="similarity">
    <text evidence="2 9">Belongs to the PsaG/PsaK family.</text>
</comment>
<keyword evidence="8 9" id="KW-0472">Membrane</keyword>
<keyword evidence="5 9" id="KW-0603">Photosystem I</keyword>
<keyword evidence="7 9" id="KW-0793">Thylakoid</keyword>
<evidence type="ECO:0000256" key="3">
    <source>
        <dbReference type="ARBA" id="ARBA00022531"/>
    </source>
</evidence>
<dbReference type="GO" id="GO:0009535">
    <property type="term" value="C:chloroplast thylakoid membrane"/>
    <property type="evidence" value="ECO:0007669"/>
    <property type="project" value="UniProtKB-SubCell"/>
</dbReference>
<dbReference type="InterPro" id="IPR035982">
    <property type="entry name" value="PSI_centre_PsaK_sf"/>
</dbReference>
<proteinExistence type="inferred from homology"/>
<dbReference type="Gene3D" id="1.20.860.20">
    <property type="entry name" value="Photosystem I PsaK, reaction centre"/>
    <property type="match status" value="1"/>
</dbReference>
<reference evidence="10" key="1">
    <citation type="journal article" date="2017" name="J. Phycol.">
        <title>Analysis of chloroplast genomes and a supermatrix inform reclassification of the Rhodomelaceae (Rhodophyta).</title>
        <authorList>
            <person name="Diaz-Tapia P."/>
            <person name="Maggs C.A."/>
            <person name="West J.A."/>
            <person name="Verbruggen H."/>
        </authorList>
    </citation>
    <scope>NUCLEOTIDE SEQUENCE</scope>
    <source>
        <strain evidence="10">JW2841</strain>
    </source>
</reference>
<evidence type="ECO:0000256" key="2">
    <source>
        <dbReference type="ARBA" id="ARBA00006458"/>
    </source>
</evidence>
<accession>A0A1Z1M3W8</accession>
<dbReference type="EMBL" id="MF101415">
    <property type="protein sequence ID" value="ARW60778.1"/>
    <property type="molecule type" value="Genomic_DNA"/>
</dbReference>
<geneLocation type="chloroplast" evidence="10"/>
<sequence length="87" mass="9148">MKVNSYGIFEIISDNVLWSAKISLIMIICNLICIGIGRYAIKIRGLGPSIPLLGLEGLGLPELLATTSLGHVMGAGTILGLRSIGLI</sequence>
<evidence type="ECO:0000256" key="1">
    <source>
        <dbReference type="ARBA" id="ARBA00004141"/>
    </source>
</evidence>
<evidence type="ECO:0000256" key="4">
    <source>
        <dbReference type="ARBA" id="ARBA00022692"/>
    </source>
</evidence>
<dbReference type="AlphaFoldDB" id="A0A1Z1M3W8"/>
<comment type="caution">
    <text evidence="9">Lacks conserved residue(s) required for the propagation of feature annotation.</text>
</comment>
<name>A0A1Z1M3W8_OSMFI</name>
<evidence type="ECO:0000256" key="8">
    <source>
        <dbReference type="ARBA" id="ARBA00023136"/>
    </source>
</evidence>
<feature type="transmembrane region" description="Helical" evidence="9">
    <location>
        <begin position="20"/>
        <end position="41"/>
    </location>
</feature>
<dbReference type="RefSeq" id="YP_009392216.1">
    <property type="nucleotide sequence ID" value="NC_035262.1"/>
</dbReference>
<comment type="subcellular location">
    <subcellularLocation>
        <location evidence="1">Membrane</location>
        <topology evidence="1">Multi-pass membrane protein</topology>
    </subcellularLocation>
    <subcellularLocation>
        <location evidence="9">Plastid</location>
        <location evidence="9">Chloroplast thylakoid membrane</location>
        <topology evidence="9">Multi-pass membrane protein</topology>
    </subcellularLocation>
</comment>
<evidence type="ECO:0000313" key="10">
    <source>
        <dbReference type="EMBL" id="ARW60778.1"/>
    </source>
</evidence>
<dbReference type="Pfam" id="PF01241">
    <property type="entry name" value="PSI_PSAK"/>
    <property type="match status" value="1"/>
</dbReference>
<evidence type="ECO:0000256" key="7">
    <source>
        <dbReference type="ARBA" id="ARBA00023078"/>
    </source>
</evidence>
<evidence type="ECO:0000256" key="9">
    <source>
        <dbReference type="HAMAP-Rule" id="MF_00474"/>
    </source>
</evidence>
<dbReference type="InterPro" id="IPR017492">
    <property type="entry name" value="PSI_PsaK"/>
</dbReference>
<dbReference type="HAMAP" id="MF_00474">
    <property type="entry name" value="PSI_PsaK"/>
    <property type="match status" value="1"/>
</dbReference>
<keyword evidence="3 9" id="KW-0602">Photosynthesis</keyword>
<keyword evidence="10" id="KW-0934">Plastid</keyword>
<dbReference type="InterPro" id="IPR037101">
    <property type="entry name" value="PSI_PsaK_bact"/>
</dbReference>
<evidence type="ECO:0000256" key="6">
    <source>
        <dbReference type="ARBA" id="ARBA00022989"/>
    </source>
</evidence>
<dbReference type="InterPro" id="IPR000549">
    <property type="entry name" value="PSI_PsaG/PsaK"/>
</dbReference>
<dbReference type="GO" id="GO:0009522">
    <property type="term" value="C:photosystem I"/>
    <property type="evidence" value="ECO:0007669"/>
    <property type="project" value="UniProtKB-KW"/>
</dbReference>
<dbReference type="NCBIfam" id="TIGR03049">
    <property type="entry name" value="PS_I_psaK"/>
    <property type="match status" value="1"/>
</dbReference>
<dbReference type="SUPFAM" id="SSF81563">
    <property type="entry name" value="Photosystem I reaction center subunit X, PsaK"/>
    <property type="match status" value="1"/>
</dbReference>
<organism evidence="10">
    <name type="scientific">Osmundaria fimbriata</name>
    <name type="common">Red alga</name>
    <name type="synonym">Delesseria fimbriata</name>
    <dbReference type="NCBI Taxonomy" id="228265"/>
    <lineage>
        <taxon>Eukaryota</taxon>
        <taxon>Rhodophyta</taxon>
        <taxon>Florideophyceae</taxon>
        <taxon>Rhodymeniophycidae</taxon>
        <taxon>Ceramiales</taxon>
        <taxon>Rhodomelaceae</taxon>
        <taxon>Amansieae</taxon>
        <taxon>Osmundaria</taxon>
    </lineage>
</organism>
<keyword evidence="4 9" id="KW-0812">Transmembrane</keyword>
<gene>
    <name evidence="9 10" type="primary">psaK</name>
</gene>
<protein>
    <recommendedName>
        <fullName evidence="9">Photosystem I reaction center subunit PsaK</fullName>
    </recommendedName>
    <alternativeName>
        <fullName evidence="9">PSI-K</fullName>
    </alternativeName>
    <alternativeName>
        <fullName evidence="9">Photosystem I subunit X</fullName>
    </alternativeName>
</protein>
<dbReference type="GeneID" id="33353715"/>